<protein>
    <submittedName>
        <fullName evidence="2">Uncharacterized protein</fullName>
    </submittedName>
</protein>
<dbReference type="EMBL" id="CAJJDP010000102">
    <property type="protein sequence ID" value="CAD8192348.1"/>
    <property type="molecule type" value="Genomic_DNA"/>
</dbReference>
<sequence>MGVCQISQTADYQSLQLISARQNLPQESDSSREPSPSNSQEKMNIESIKQKQQQEINQGSGEPENEMSNNINKERMNIYEATQQKINFNIHSHDQYTNSSRTQLGQIYLNSNPLNINPEPELRHNFIVSNPKLTLNK</sequence>
<dbReference type="Proteomes" id="UP000683925">
    <property type="component" value="Unassembled WGS sequence"/>
</dbReference>
<reference evidence="2" key="1">
    <citation type="submission" date="2021-01" db="EMBL/GenBank/DDBJ databases">
        <authorList>
            <consortium name="Genoscope - CEA"/>
            <person name="William W."/>
        </authorList>
    </citation>
    <scope>NUCLEOTIDE SEQUENCE</scope>
</reference>
<gene>
    <name evidence="2" type="ORF">POCTA_138.1.T1020018</name>
</gene>
<dbReference type="OMA" id="CHRGKSE"/>
<comment type="caution">
    <text evidence="2">The sequence shown here is derived from an EMBL/GenBank/DDBJ whole genome shotgun (WGS) entry which is preliminary data.</text>
</comment>
<feature type="region of interest" description="Disordered" evidence="1">
    <location>
        <begin position="18"/>
        <end position="75"/>
    </location>
</feature>
<organism evidence="2 3">
    <name type="scientific">Paramecium octaurelia</name>
    <dbReference type="NCBI Taxonomy" id="43137"/>
    <lineage>
        <taxon>Eukaryota</taxon>
        <taxon>Sar</taxon>
        <taxon>Alveolata</taxon>
        <taxon>Ciliophora</taxon>
        <taxon>Intramacronucleata</taxon>
        <taxon>Oligohymenophorea</taxon>
        <taxon>Peniculida</taxon>
        <taxon>Parameciidae</taxon>
        <taxon>Paramecium</taxon>
    </lineage>
</organism>
<keyword evidence="3" id="KW-1185">Reference proteome</keyword>
<evidence type="ECO:0000313" key="2">
    <source>
        <dbReference type="EMBL" id="CAD8192348.1"/>
    </source>
</evidence>
<accession>A0A8S1WQR7</accession>
<evidence type="ECO:0000256" key="1">
    <source>
        <dbReference type="SAM" id="MobiDB-lite"/>
    </source>
</evidence>
<proteinExistence type="predicted"/>
<dbReference type="AlphaFoldDB" id="A0A8S1WQR7"/>
<name>A0A8S1WQR7_PAROT</name>
<feature type="compositionally biased region" description="Low complexity" evidence="1">
    <location>
        <begin position="25"/>
        <end position="61"/>
    </location>
</feature>
<evidence type="ECO:0000313" key="3">
    <source>
        <dbReference type="Proteomes" id="UP000683925"/>
    </source>
</evidence>